<dbReference type="InterPro" id="IPR012870">
    <property type="entry name" value="DUF1666"/>
</dbReference>
<dbReference type="PANTHER" id="PTHR46702">
    <property type="entry name" value="DNA LIGASE (DUF1666)-RELATED"/>
    <property type="match status" value="1"/>
</dbReference>
<reference evidence="2 3" key="1">
    <citation type="journal article" date="2020" name="Nat. Food">
        <title>A phased Vanilla planifolia genome enables genetic improvement of flavour and production.</title>
        <authorList>
            <person name="Hasing T."/>
            <person name="Tang H."/>
            <person name="Brym M."/>
            <person name="Khazi F."/>
            <person name="Huang T."/>
            <person name="Chambers A.H."/>
        </authorList>
    </citation>
    <scope>NUCLEOTIDE SEQUENCE [LARGE SCALE GENOMIC DNA]</scope>
    <source>
        <tissue evidence="2">Leaf</tissue>
    </source>
</reference>
<name>A0A835PL65_VANPL</name>
<evidence type="ECO:0000256" key="1">
    <source>
        <dbReference type="SAM" id="Phobius"/>
    </source>
</evidence>
<dbReference type="Proteomes" id="UP000639772">
    <property type="component" value="Chromosome 13"/>
</dbReference>
<dbReference type="OrthoDB" id="1909644at2759"/>
<evidence type="ECO:0000313" key="3">
    <source>
        <dbReference type="Proteomes" id="UP000639772"/>
    </source>
</evidence>
<keyword evidence="1" id="KW-0472">Membrane</keyword>
<dbReference type="PANTHER" id="PTHR46702:SF2">
    <property type="entry name" value="DNA LIGASE (DUF1666)"/>
    <property type="match status" value="1"/>
</dbReference>
<gene>
    <name evidence="2" type="ORF">HPP92_023763</name>
</gene>
<keyword evidence="1" id="KW-0812">Transmembrane</keyword>
<evidence type="ECO:0008006" key="4">
    <source>
        <dbReference type="Google" id="ProtNLM"/>
    </source>
</evidence>
<accession>A0A835PL65</accession>
<protein>
    <recommendedName>
        <fullName evidence="4">Ribosomal protein L34Ae</fullName>
    </recommendedName>
</protein>
<comment type="caution">
    <text evidence="2">The sequence shown here is derived from an EMBL/GenBank/DDBJ whole genome shotgun (WGS) entry which is preliminary data.</text>
</comment>
<evidence type="ECO:0000313" key="2">
    <source>
        <dbReference type="EMBL" id="KAG0455975.1"/>
    </source>
</evidence>
<organism evidence="2 3">
    <name type="scientific">Vanilla planifolia</name>
    <name type="common">Vanilla</name>
    <dbReference type="NCBI Taxonomy" id="51239"/>
    <lineage>
        <taxon>Eukaryota</taxon>
        <taxon>Viridiplantae</taxon>
        <taxon>Streptophyta</taxon>
        <taxon>Embryophyta</taxon>
        <taxon>Tracheophyta</taxon>
        <taxon>Spermatophyta</taxon>
        <taxon>Magnoliopsida</taxon>
        <taxon>Liliopsida</taxon>
        <taxon>Asparagales</taxon>
        <taxon>Orchidaceae</taxon>
        <taxon>Vanilloideae</taxon>
        <taxon>Vanilleae</taxon>
        <taxon>Vanilla</taxon>
    </lineage>
</organism>
<feature type="transmembrane region" description="Helical" evidence="1">
    <location>
        <begin position="47"/>
        <end position="69"/>
    </location>
</feature>
<keyword evidence="1" id="KW-1133">Transmembrane helix</keyword>
<proteinExistence type="predicted"/>
<dbReference type="EMBL" id="JADCNM010000013">
    <property type="protein sequence ID" value="KAG0455975.1"/>
    <property type="molecule type" value="Genomic_DNA"/>
</dbReference>
<sequence length="567" mass="65671">MYNTSLCSRSHITFLSASQLKPSSPHLCPSHGNDFGLMFNLLLASSYLSSFLLLLHLSSFLLTKLFFLLQHRASSKRGSQLRFPCHEDSFVSTTTLADEFYVQQDFIADAILGGEESLFPYARSHDEKDTLLDEEGRDNKEQILLGQKDGFVLDSVYGSPQEDLPLDSQSIVAHVSHHLSFEDNKHEPEDAKLATAENAHSDTNKLKLNEVRQEKESYGGSFTGESTSKSSIEWRTSTILRDSETEYPFSSSSRRSSANWESYAMFKKYDEEMMLYYRISQQKLTETESFRSINHKPRTLSKRIVNKLMPKHKTNSMRKTDPFQELENAYVAQVCLAWEALNWSYCSFRRSKSNQDIKISYCPARTAQKFQQFQVLLHRFVENEPYEYGARPEVFARMRLSCPKLLQVPEFRDSEGDDDREEAEAKISAAEFLSVLEDSILTFMSFLKADKMTPCKKLKALIRRKSSSVDHNYLRLLKKINKKKKMRLKELVRWRNSSKKKKKLMDEQEMEAIMAIIDMKVVSRVLRLQDMTEEQLHWCEEKMSKEQYGKFSVARILKIGLKQNSSS</sequence>
<dbReference type="AlphaFoldDB" id="A0A835PL65"/>
<dbReference type="Pfam" id="PF07891">
    <property type="entry name" value="DUF1666"/>
    <property type="match status" value="1"/>
</dbReference>